<evidence type="ECO:0000256" key="9">
    <source>
        <dbReference type="ARBA" id="ARBA00022777"/>
    </source>
</evidence>
<dbReference type="Pfam" id="PF13188">
    <property type="entry name" value="PAS_8"/>
    <property type="match status" value="1"/>
</dbReference>
<feature type="transmembrane region" description="Helical" evidence="13">
    <location>
        <begin position="182"/>
        <end position="203"/>
    </location>
</feature>
<dbReference type="PRINTS" id="PR00344">
    <property type="entry name" value="BCTRLSENSOR"/>
</dbReference>
<keyword evidence="4" id="KW-1003">Cell membrane</keyword>
<keyword evidence="10" id="KW-0067">ATP-binding</keyword>
<reference evidence="16" key="1">
    <citation type="journal article" date="2019" name="Int. J. Syst. Evol. Microbiol.">
        <title>The Global Catalogue of Microorganisms (GCM) 10K type strain sequencing project: providing services to taxonomists for standard genome sequencing and annotation.</title>
        <authorList>
            <consortium name="The Broad Institute Genomics Platform"/>
            <consortium name="The Broad Institute Genome Sequencing Center for Infectious Disease"/>
            <person name="Wu L."/>
            <person name="Ma J."/>
        </authorList>
    </citation>
    <scope>NUCLEOTIDE SEQUENCE [LARGE SCALE GENOMIC DNA]</scope>
    <source>
        <strain evidence="16">JCM 4738</strain>
    </source>
</reference>
<evidence type="ECO:0000256" key="12">
    <source>
        <dbReference type="ARBA" id="ARBA00023012"/>
    </source>
</evidence>
<dbReference type="RefSeq" id="WP_157293760.1">
    <property type="nucleotide sequence ID" value="NZ_JBHTCT010000005.1"/>
</dbReference>
<comment type="subcellular location">
    <subcellularLocation>
        <location evidence="2">Cell membrane</location>
        <topology evidence="2">Multi-pass membrane protein</topology>
    </subcellularLocation>
</comment>
<dbReference type="InterPro" id="IPR005467">
    <property type="entry name" value="His_kinase_dom"/>
</dbReference>
<dbReference type="Gene3D" id="3.30.450.20">
    <property type="entry name" value="PAS domain"/>
    <property type="match status" value="2"/>
</dbReference>
<accession>A0ABW2NDJ6</accession>
<evidence type="ECO:0000256" key="3">
    <source>
        <dbReference type="ARBA" id="ARBA00012438"/>
    </source>
</evidence>
<dbReference type="SUPFAM" id="SSF55890">
    <property type="entry name" value="Sporulation response regulatory protein Spo0B"/>
    <property type="match status" value="1"/>
</dbReference>
<keyword evidence="8" id="KW-0547">Nucleotide-binding</keyword>
<keyword evidence="7 13" id="KW-0812">Transmembrane</keyword>
<sequence>MKKWFEQIQSAMTIQFKILGLVTALILFIVVVITGIYILFEYREDVADAEKMAYQTAKTLSYMPTVQESLQDQEAIPELRNIMDNLLRDTNASAVVMTEGERFFVTVGDEDMILKVFDHPPIEKALVFGSSYIDRVGKDDEVALVGVSPLLIDYGDYKKIDGAIMVIYDRTLIIQNVIRDSIPILIVSTLALIVGLIGSLLLARNIKKDTLGLEPKEIAFLYKERKTVFSSLKDGMIVTDGEGRVRMMNPAAKGLFHITSSVRGKPLMEAIGDLESPLLSDDFKGDEEFEIGDQTIIASRQHIRTEGRISGAIFTFRDKTDLRKMSASLSETRRVSEDLRAQTHEFKNKLYVIMGLIQLNKNEEAISFIRGETQSQENYARFVSSSIRDEKLQAIILGKLAKASEQHVSFEVDPGSSLASLPGHIDLNGLVTILGNLIDNAMEAVKHRENGEVVLFVSDLGTDILLEVSDNGTGISDNCYSRLFERGVSGKGPGRGYGLANVKKEVDLLGGEIEVQSSPEGTTFSVFLPKNR</sequence>
<evidence type="ECO:0000259" key="14">
    <source>
        <dbReference type="PROSITE" id="PS50109"/>
    </source>
</evidence>
<dbReference type="Pfam" id="PF02518">
    <property type="entry name" value="HATPase_c"/>
    <property type="match status" value="1"/>
</dbReference>
<evidence type="ECO:0000313" key="16">
    <source>
        <dbReference type="Proteomes" id="UP001596483"/>
    </source>
</evidence>
<dbReference type="InterPro" id="IPR000014">
    <property type="entry name" value="PAS"/>
</dbReference>
<dbReference type="EMBL" id="JBHTCT010000005">
    <property type="protein sequence ID" value="MFC7364020.1"/>
    <property type="molecule type" value="Genomic_DNA"/>
</dbReference>
<keyword evidence="11 13" id="KW-1133">Transmembrane helix</keyword>
<keyword evidence="5" id="KW-0597">Phosphoprotein</keyword>
<comment type="catalytic activity">
    <reaction evidence="1">
        <text>ATP + protein L-histidine = ADP + protein N-phospho-L-histidine.</text>
        <dbReference type="EC" id="2.7.13.3"/>
    </reaction>
</comment>
<gene>
    <name evidence="15" type="ORF">ACFQQH_02435</name>
</gene>
<dbReference type="SUPFAM" id="SSF55785">
    <property type="entry name" value="PYP-like sensor domain (PAS domain)"/>
    <property type="match status" value="1"/>
</dbReference>
<dbReference type="Proteomes" id="UP001596483">
    <property type="component" value="Unassembled WGS sequence"/>
</dbReference>
<dbReference type="InterPro" id="IPR004358">
    <property type="entry name" value="Sig_transdc_His_kin-like_C"/>
</dbReference>
<dbReference type="PANTHER" id="PTHR43547:SF3">
    <property type="entry name" value="SENSOR PROTEIN CITS"/>
    <property type="match status" value="1"/>
</dbReference>
<evidence type="ECO:0000256" key="6">
    <source>
        <dbReference type="ARBA" id="ARBA00022679"/>
    </source>
</evidence>
<evidence type="ECO:0000256" key="1">
    <source>
        <dbReference type="ARBA" id="ARBA00000085"/>
    </source>
</evidence>
<dbReference type="GO" id="GO:0004673">
    <property type="term" value="F:protein histidine kinase activity"/>
    <property type="evidence" value="ECO:0007669"/>
    <property type="project" value="UniProtKB-EC"/>
</dbReference>
<dbReference type="SMART" id="SM00387">
    <property type="entry name" value="HATPase_c"/>
    <property type="match status" value="1"/>
</dbReference>
<evidence type="ECO:0000256" key="7">
    <source>
        <dbReference type="ARBA" id="ARBA00022692"/>
    </source>
</evidence>
<evidence type="ECO:0000256" key="5">
    <source>
        <dbReference type="ARBA" id="ARBA00022553"/>
    </source>
</evidence>
<dbReference type="PROSITE" id="PS50109">
    <property type="entry name" value="HIS_KIN"/>
    <property type="match status" value="1"/>
</dbReference>
<dbReference type="InterPro" id="IPR016120">
    <property type="entry name" value="Sig_transdc_His_kin_SpoOB"/>
</dbReference>
<evidence type="ECO:0000256" key="4">
    <source>
        <dbReference type="ARBA" id="ARBA00022475"/>
    </source>
</evidence>
<keyword evidence="13" id="KW-0472">Membrane</keyword>
<dbReference type="InterPro" id="IPR029151">
    <property type="entry name" value="Sensor-like_sf"/>
</dbReference>
<feature type="transmembrane region" description="Helical" evidence="13">
    <location>
        <begin position="21"/>
        <end position="40"/>
    </location>
</feature>
<evidence type="ECO:0000256" key="10">
    <source>
        <dbReference type="ARBA" id="ARBA00022840"/>
    </source>
</evidence>
<evidence type="ECO:0000256" key="2">
    <source>
        <dbReference type="ARBA" id="ARBA00004651"/>
    </source>
</evidence>
<comment type="caution">
    <text evidence="15">The sequence shown here is derived from an EMBL/GenBank/DDBJ whole genome shotgun (WGS) entry which is preliminary data.</text>
</comment>
<dbReference type="InterPro" id="IPR036890">
    <property type="entry name" value="HATPase_C_sf"/>
</dbReference>
<dbReference type="SUPFAM" id="SSF55874">
    <property type="entry name" value="ATPase domain of HSP90 chaperone/DNA topoisomerase II/histidine kinase"/>
    <property type="match status" value="1"/>
</dbReference>
<feature type="domain" description="Histidine kinase" evidence="14">
    <location>
        <begin position="341"/>
        <end position="532"/>
    </location>
</feature>
<dbReference type="SUPFAM" id="SSF103190">
    <property type="entry name" value="Sensory domain-like"/>
    <property type="match status" value="1"/>
</dbReference>
<protein>
    <recommendedName>
        <fullName evidence="3">histidine kinase</fullName>
        <ecNumber evidence="3">2.7.13.3</ecNumber>
    </recommendedName>
</protein>
<evidence type="ECO:0000256" key="11">
    <source>
        <dbReference type="ARBA" id="ARBA00022989"/>
    </source>
</evidence>
<dbReference type="Pfam" id="PF14689">
    <property type="entry name" value="SPOB_a"/>
    <property type="match status" value="1"/>
</dbReference>
<dbReference type="PANTHER" id="PTHR43547">
    <property type="entry name" value="TWO-COMPONENT HISTIDINE KINASE"/>
    <property type="match status" value="1"/>
</dbReference>
<evidence type="ECO:0000313" key="15">
    <source>
        <dbReference type="EMBL" id="MFC7364020.1"/>
    </source>
</evidence>
<dbReference type="InterPro" id="IPR039506">
    <property type="entry name" value="SPOB_a"/>
</dbReference>
<evidence type="ECO:0000256" key="13">
    <source>
        <dbReference type="SAM" id="Phobius"/>
    </source>
</evidence>
<keyword evidence="9 15" id="KW-0418">Kinase</keyword>
<organism evidence="15 16">
    <name type="scientific">Bhargavaea changchunensis</name>
    <dbReference type="NCBI Taxonomy" id="2134037"/>
    <lineage>
        <taxon>Bacteria</taxon>
        <taxon>Bacillati</taxon>
        <taxon>Bacillota</taxon>
        <taxon>Bacilli</taxon>
        <taxon>Bacillales</taxon>
        <taxon>Caryophanaceae</taxon>
        <taxon>Bhargavaea</taxon>
    </lineage>
</organism>
<proteinExistence type="predicted"/>
<dbReference type="EC" id="2.7.13.3" evidence="3"/>
<keyword evidence="12" id="KW-0902">Two-component regulatory system</keyword>
<dbReference type="Gene3D" id="1.10.287.130">
    <property type="match status" value="1"/>
</dbReference>
<name>A0ABW2NDJ6_9BACL</name>
<keyword evidence="6 15" id="KW-0808">Transferase</keyword>
<keyword evidence="16" id="KW-1185">Reference proteome</keyword>
<evidence type="ECO:0000256" key="8">
    <source>
        <dbReference type="ARBA" id="ARBA00022741"/>
    </source>
</evidence>
<dbReference type="Gene3D" id="3.30.565.10">
    <property type="entry name" value="Histidine kinase-like ATPase, C-terminal domain"/>
    <property type="match status" value="1"/>
</dbReference>
<dbReference type="InterPro" id="IPR035965">
    <property type="entry name" value="PAS-like_dom_sf"/>
</dbReference>
<dbReference type="InterPro" id="IPR003594">
    <property type="entry name" value="HATPase_dom"/>
</dbReference>